<dbReference type="Proteomes" id="UP000219338">
    <property type="component" value="Unassembled WGS sequence"/>
</dbReference>
<reference evidence="4" key="1">
    <citation type="journal article" date="2017" name="Nat. Ecol. Evol.">
        <title>Genome expansion and lineage-specific genetic innovations in the forest pathogenic fungi Armillaria.</title>
        <authorList>
            <person name="Sipos G."/>
            <person name="Prasanna A.N."/>
            <person name="Walter M.C."/>
            <person name="O'Connor E."/>
            <person name="Balint B."/>
            <person name="Krizsan K."/>
            <person name="Kiss B."/>
            <person name="Hess J."/>
            <person name="Varga T."/>
            <person name="Slot J."/>
            <person name="Riley R."/>
            <person name="Boka B."/>
            <person name="Rigling D."/>
            <person name="Barry K."/>
            <person name="Lee J."/>
            <person name="Mihaltcheva S."/>
            <person name="LaButti K."/>
            <person name="Lipzen A."/>
            <person name="Waldron R."/>
            <person name="Moloney N.M."/>
            <person name="Sperisen C."/>
            <person name="Kredics L."/>
            <person name="Vagvoelgyi C."/>
            <person name="Patrignani A."/>
            <person name="Fitzpatrick D."/>
            <person name="Nagy I."/>
            <person name="Doyle S."/>
            <person name="Anderson J.B."/>
            <person name="Grigoriev I.V."/>
            <person name="Gueldener U."/>
            <person name="Muensterkoetter M."/>
            <person name="Nagy L.G."/>
        </authorList>
    </citation>
    <scope>NUCLEOTIDE SEQUENCE [LARGE SCALE GENOMIC DNA]</scope>
    <source>
        <strain evidence="4">C18/9</strain>
    </source>
</reference>
<keyword evidence="4" id="KW-1185">Reference proteome</keyword>
<name>A0A284S7N4_ARMOS</name>
<organism evidence="3 4">
    <name type="scientific">Armillaria ostoyae</name>
    <name type="common">Armillaria root rot fungus</name>
    <dbReference type="NCBI Taxonomy" id="47428"/>
    <lineage>
        <taxon>Eukaryota</taxon>
        <taxon>Fungi</taxon>
        <taxon>Dikarya</taxon>
        <taxon>Basidiomycota</taxon>
        <taxon>Agaricomycotina</taxon>
        <taxon>Agaricomycetes</taxon>
        <taxon>Agaricomycetidae</taxon>
        <taxon>Agaricales</taxon>
        <taxon>Marasmiineae</taxon>
        <taxon>Physalacriaceae</taxon>
        <taxon>Armillaria</taxon>
    </lineage>
</organism>
<keyword evidence="1" id="KW-0472">Membrane</keyword>
<dbReference type="InterPro" id="IPR053001">
    <property type="entry name" value="MNNG_permease-like"/>
</dbReference>
<accession>A0A284S7N4</accession>
<proteinExistence type="predicted"/>
<evidence type="ECO:0000313" key="4">
    <source>
        <dbReference type="Proteomes" id="UP000219338"/>
    </source>
</evidence>
<dbReference type="OMA" id="WHYVIRR"/>
<feature type="transmembrane region" description="Helical" evidence="1">
    <location>
        <begin position="381"/>
        <end position="401"/>
    </location>
</feature>
<dbReference type="STRING" id="47428.A0A284S7N4"/>
<feature type="transmembrane region" description="Helical" evidence="1">
    <location>
        <begin position="275"/>
        <end position="294"/>
    </location>
</feature>
<feature type="domain" description="DUF3533" evidence="2">
    <location>
        <begin position="83"/>
        <end position="449"/>
    </location>
</feature>
<dbReference type="OrthoDB" id="2140105at2759"/>
<protein>
    <recommendedName>
        <fullName evidence="2">DUF3533 domain-containing protein</fullName>
    </recommendedName>
</protein>
<dbReference type="AlphaFoldDB" id="A0A284S7N4"/>
<dbReference type="EMBL" id="FUEG01000040">
    <property type="protein sequence ID" value="SJL17032.1"/>
    <property type="molecule type" value="Genomic_DNA"/>
</dbReference>
<dbReference type="Pfam" id="PF12051">
    <property type="entry name" value="DUF3533"/>
    <property type="match status" value="1"/>
</dbReference>
<evidence type="ECO:0000256" key="1">
    <source>
        <dbReference type="SAM" id="Phobius"/>
    </source>
</evidence>
<keyword evidence="1" id="KW-1133">Transmembrane helix</keyword>
<feature type="transmembrane region" description="Helical" evidence="1">
    <location>
        <begin position="353"/>
        <end position="374"/>
    </location>
</feature>
<gene>
    <name evidence="3" type="ORF">ARMOST_20573</name>
</gene>
<feature type="transmembrane region" description="Helical" evidence="1">
    <location>
        <begin position="73"/>
        <end position="99"/>
    </location>
</feature>
<evidence type="ECO:0000259" key="2">
    <source>
        <dbReference type="Pfam" id="PF12051"/>
    </source>
</evidence>
<sequence>MSHSIHSQSERQTVYSSDYSTKGVDILPNLVDAPYTHHLIDGMQEPGPSEVARPLYTSHFMDRTETMRESRSMYLKVVGVGVVAMIIVMFSVFSIYWGALWKIPERSLDGWVVNFDDSTVGNAVVQAMLSSTASSGIVSWTNKSASEFPGGVDDVADAVLDQRTWVAVVVHPNTTRLLQSAVLSMNSSYDGSTALTAYAVEARNENAFRILIRPVVEGTLNAVSLGIAISFVKQVGSSYPQIIANISTAAPQILAQPVGYTLNNLRPFDVPVASAMTYVGLIYVLVLAFFIVNFSAAAREMSGLETSLTTRSLIFLRLASSFVSYFMLAFFYSLLCLAFQVDFSRTLGRSGFVVFWMLNYVGMLAVGLSLEAMLTLLTARFVGFFVIFWIISNVSVCFMPLEVLPGIFRYGYAFPFYNVSGAVRTIIFGTKNQLGLQFGILLAWMGVSLITLPLFQWLFRRGAVAKAKAVTHRAGEKDS</sequence>
<evidence type="ECO:0000313" key="3">
    <source>
        <dbReference type="EMBL" id="SJL17032.1"/>
    </source>
</evidence>
<dbReference type="GO" id="GO:0016020">
    <property type="term" value="C:membrane"/>
    <property type="evidence" value="ECO:0007669"/>
    <property type="project" value="TreeGrafter"/>
</dbReference>
<keyword evidence="1" id="KW-0812">Transmembrane</keyword>
<feature type="transmembrane region" description="Helical" evidence="1">
    <location>
        <begin position="315"/>
        <end position="341"/>
    </location>
</feature>
<dbReference type="InterPro" id="IPR022703">
    <property type="entry name" value="DUF3533"/>
</dbReference>
<feature type="transmembrane region" description="Helical" evidence="1">
    <location>
        <begin position="438"/>
        <end position="459"/>
    </location>
</feature>
<dbReference type="PANTHER" id="PTHR34814">
    <property type="entry name" value="NITROSOGUANIDINE RESISTANCE PROTEIN SNG1"/>
    <property type="match status" value="1"/>
</dbReference>
<dbReference type="PANTHER" id="PTHR34814:SF1">
    <property type="entry name" value="NITROSOGUANIDINE RESISTANCE PROTEIN SNG1"/>
    <property type="match status" value="1"/>
</dbReference>